<evidence type="ECO:0000313" key="2">
    <source>
        <dbReference type="EMBL" id="ORY64235.1"/>
    </source>
</evidence>
<evidence type="ECO:0000256" key="1">
    <source>
        <dbReference type="SAM" id="MobiDB-lite"/>
    </source>
</evidence>
<organism evidence="2 3">
    <name type="scientific">Pseudomassariella vexata</name>
    <dbReference type="NCBI Taxonomy" id="1141098"/>
    <lineage>
        <taxon>Eukaryota</taxon>
        <taxon>Fungi</taxon>
        <taxon>Dikarya</taxon>
        <taxon>Ascomycota</taxon>
        <taxon>Pezizomycotina</taxon>
        <taxon>Sordariomycetes</taxon>
        <taxon>Xylariomycetidae</taxon>
        <taxon>Amphisphaeriales</taxon>
        <taxon>Pseudomassariaceae</taxon>
        <taxon>Pseudomassariella</taxon>
    </lineage>
</organism>
<feature type="region of interest" description="Disordered" evidence="1">
    <location>
        <begin position="348"/>
        <end position="392"/>
    </location>
</feature>
<dbReference type="InParanoid" id="A0A1Y2E040"/>
<dbReference type="RefSeq" id="XP_040715649.1">
    <property type="nucleotide sequence ID" value="XM_040863874.1"/>
</dbReference>
<protein>
    <recommendedName>
        <fullName evidence="4">F-box domain-containing protein</fullName>
    </recommendedName>
</protein>
<gene>
    <name evidence="2" type="ORF">BCR38DRAFT_485371</name>
</gene>
<dbReference type="AlphaFoldDB" id="A0A1Y2E040"/>
<dbReference type="OrthoDB" id="1638493at2759"/>
<evidence type="ECO:0008006" key="4">
    <source>
        <dbReference type="Google" id="ProtNLM"/>
    </source>
</evidence>
<dbReference type="EMBL" id="MCFJ01000007">
    <property type="protein sequence ID" value="ORY64235.1"/>
    <property type="molecule type" value="Genomic_DNA"/>
</dbReference>
<dbReference type="STRING" id="1141098.A0A1Y2E040"/>
<evidence type="ECO:0000313" key="3">
    <source>
        <dbReference type="Proteomes" id="UP000193689"/>
    </source>
</evidence>
<keyword evidence="3" id="KW-1185">Reference proteome</keyword>
<name>A0A1Y2E040_9PEZI</name>
<comment type="caution">
    <text evidence="2">The sequence shown here is derived from an EMBL/GenBank/DDBJ whole genome shotgun (WGS) entry which is preliminary data.</text>
</comment>
<dbReference type="Proteomes" id="UP000193689">
    <property type="component" value="Unassembled WGS sequence"/>
</dbReference>
<accession>A0A1Y2E040</accession>
<sequence length="392" mass="45701">MAEQRVQGLEAMPSELVHKIMTHAGVRGLTALVLTKKRFLAIFKENQATVMSTVLLRQPEFEAMLYLYTMDQREFNPGSMLYPRTIVFDAGRDDDKVISLIRSPVAFQEGKLICPRKIRFDLSDMVRLWNLTKTIEWWVEEYPRQRWRDNSEDCRCLRPSEEVRLRKALSRWWLYSHCFMGDYWRDDCLPQMWETDGRLHHIRLLSSLEVRELEDLWATLWATVSRDICSSIDRGIDIDGFLAEGLVPWGHEDGREETIVNTYLKLDPRQLRYFIERGRRTKPKRMDTVWQARLSTRSFGCDVETMTWAMDIVLQERVMQKPQGVIEIPLSGIIDEDHCTDQDGSFMTDGSPTGKPTLTNEEMASFPVGRRRWVGTGDDGVDDPEDAHGDSW</sequence>
<feature type="compositionally biased region" description="Polar residues" evidence="1">
    <location>
        <begin position="348"/>
        <end position="362"/>
    </location>
</feature>
<proteinExistence type="predicted"/>
<dbReference type="GeneID" id="63780086"/>
<reference evidence="2 3" key="1">
    <citation type="submission" date="2016-07" db="EMBL/GenBank/DDBJ databases">
        <title>Pervasive Adenine N6-methylation of Active Genes in Fungi.</title>
        <authorList>
            <consortium name="DOE Joint Genome Institute"/>
            <person name="Mondo S.J."/>
            <person name="Dannebaum R.O."/>
            <person name="Kuo R.C."/>
            <person name="Labutti K."/>
            <person name="Haridas S."/>
            <person name="Kuo A."/>
            <person name="Salamov A."/>
            <person name="Ahrendt S.R."/>
            <person name="Lipzen A."/>
            <person name="Sullivan W."/>
            <person name="Andreopoulos W.B."/>
            <person name="Clum A."/>
            <person name="Lindquist E."/>
            <person name="Daum C."/>
            <person name="Ramamoorthy G.K."/>
            <person name="Gryganskyi A."/>
            <person name="Culley D."/>
            <person name="Magnuson J.K."/>
            <person name="James T.Y."/>
            <person name="O'Malley M.A."/>
            <person name="Stajich J.E."/>
            <person name="Spatafora J.W."/>
            <person name="Visel A."/>
            <person name="Grigoriev I.V."/>
        </authorList>
    </citation>
    <scope>NUCLEOTIDE SEQUENCE [LARGE SCALE GENOMIC DNA]</scope>
    <source>
        <strain evidence="2 3">CBS 129021</strain>
    </source>
</reference>